<evidence type="ECO:0000313" key="1">
    <source>
        <dbReference type="EMBL" id="WMV41116.1"/>
    </source>
</evidence>
<accession>A0AAF0ZIS0</accession>
<organism evidence="1 2">
    <name type="scientific">Solanum verrucosum</name>
    <dbReference type="NCBI Taxonomy" id="315347"/>
    <lineage>
        <taxon>Eukaryota</taxon>
        <taxon>Viridiplantae</taxon>
        <taxon>Streptophyta</taxon>
        <taxon>Embryophyta</taxon>
        <taxon>Tracheophyta</taxon>
        <taxon>Spermatophyta</taxon>
        <taxon>Magnoliopsida</taxon>
        <taxon>eudicotyledons</taxon>
        <taxon>Gunneridae</taxon>
        <taxon>Pentapetalae</taxon>
        <taxon>asterids</taxon>
        <taxon>lamiids</taxon>
        <taxon>Solanales</taxon>
        <taxon>Solanaceae</taxon>
        <taxon>Solanoideae</taxon>
        <taxon>Solaneae</taxon>
        <taxon>Solanum</taxon>
    </lineage>
</organism>
<name>A0AAF0ZIS0_SOLVR</name>
<sequence>MSVKDGCSKSKLKSLGQTGSPLISNRVITKNEIRSTYSLCT</sequence>
<dbReference type="AlphaFoldDB" id="A0AAF0ZIS0"/>
<gene>
    <name evidence="1" type="ORF">MTR67_034501</name>
</gene>
<evidence type="ECO:0000313" key="2">
    <source>
        <dbReference type="Proteomes" id="UP001234989"/>
    </source>
</evidence>
<keyword evidence="2" id="KW-1185">Reference proteome</keyword>
<dbReference type="Proteomes" id="UP001234989">
    <property type="component" value="Chromosome 8"/>
</dbReference>
<reference evidence="1" key="1">
    <citation type="submission" date="2023-08" db="EMBL/GenBank/DDBJ databases">
        <title>A de novo genome assembly of Solanum verrucosum Schlechtendal, a Mexican diploid species geographically isolated from the other diploid A-genome species in potato relatives.</title>
        <authorList>
            <person name="Hosaka K."/>
        </authorList>
    </citation>
    <scope>NUCLEOTIDE SEQUENCE</scope>
    <source>
        <tissue evidence="1">Young leaves</tissue>
    </source>
</reference>
<dbReference type="EMBL" id="CP133619">
    <property type="protein sequence ID" value="WMV41116.1"/>
    <property type="molecule type" value="Genomic_DNA"/>
</dbReference>
<proteinExistence type="predicted"/>
<protein>
    <submittedName>
        <fullName evidence="1">Uncharacterized protein</fullName>
    </submittedName>
</protein>